<reference evidence="4" key="1">
    <citation type="submission" date="2016-06" db="EMBL/GenBank/DDBJ databases">
        <authorList>
            <person name="Varghese N."/>
            <person name="Submissions Spin"/>
        </authorList>
    </citation>
    <scope>NUCLEOTIDE SEQUENCE [LARGE SCALE GENOMIC DNA]</scope>
    <source>
        <strain evidence="4">DSM 45160</strain>
    </source>
</reference>
<feature type="compositionally biased region" description="Basic and acidic residues" evidence="1">
    <location>
        <begin position="1"/>
        <end position="13"/>
    </location>
</feature>
<keyword evidence="2" id="KW-1133">Transmembrane helix</keyword>
<evidence type="ECO:0000256" key="1">
    <source>
        <dbReference type="SAM" id="MobiDB-lite"/>
    </source>
</evidence>
<keyword evidence="2" id="KW-0812">Transmembrane</keyword>
<keyword evidence="4" id="KW-1185">Reference proteome</keyword>
<sequence>MGDVRGRFRDDLAQHPAPPLGDLIERSVAQGRRLRRRRRLAQFGTGGSAMVMLVVIGLVAGPLGVGADDAGQPGGMNVGSPGGVVDSASPSPPGVPGDVPGGFVDGSGGNPRGAPDGPVSATPSTRVIDTVRIEAGPGGDLLTTTPQGALELLTRLLPEGKTGGYANLRSSGAGDGMPYIQLYLDRGEGPGMLRLSIYQDRLGDNPAPGTVELTEIPDNCVQNEMVTVYHRDGLQIDLMISTCLSWEGKGTSPAPSALSVDEAIAIAANPTWGTRLPAELVRSGAKRFASLARSNG</sequence>
<gene>
    <name evidence="3" type="ORF">GA0070612_3451</name>
</gene>
<feature type="compositionally biased region" description="Gly residues" evidence="1">
    <location>
        <begin position="99"/>
        <end position="111"/>
    </location>
</feature>
<evidence type="ECO:0000313" key="4">
    <source>
        <dbReference type="Proteomes" id="UP000198224"/>
    </source>
</evidence>
<evidence type="ECO:0000313" key="3">
    <source>
        <dbReference type="EMBL" id="SCF06186.1"/>
    </source>
</evidence>
<feature type="region of interest" description="Disordered" evidence="1">
    <location>
        <begin position="1"/>
        <end position="20"/>
    </location>
</feature>
<feature type="region of interest" description="Disordered" evidence="1">
    <location>
        <begin position="86"/>
        <end position="123"/>
    </location>
</feature>
<keyword evidence="2" id="KW-0472">Membrane</keyword>
<accession>A0A1C4XCH4</accession>
<dbReference type="Proteomes" id="UP000198224">
    <property type="component" value="Chromosome I"/>
</dbReference>
<organism evidence="3 4">
    <name type="scientific">Micromonospora chokoriensis</name>
    <dbReference type="NCBI Taxonomy" id="356851"/>
    <lineage>
        <taxon>Bacteria</taxon>
        <taxon>Bacillati</taxon>
        <taxon>Actinomycetota</taxon>
        <taxon>Actinomycetes</taxon>
        <taxon>Micromonosporales</taxon>
        <taxon>Micromonosporaceae</taxon>
        <taxon>Micromonospora</taxon>
    </lineage>
</organism>
<dbReference type="AlphaFoldDB" id="A0A1C4XCH4"/>
<proteinExistence type="predicted"/>
<evidence type="ECO:0000256" key="2">
    <source>
        <dbReference type="SAM" id="Phobius"/>
    </source>
</evidence>
<dbReference type="EMBL" id="LT607409">
    <property type="protein sequence ID" value="SCF06186.1"/>
    <property type="molecule type" value="Genomic_DNA"/>
</dbReference>
<dbReference type="RefSeq" id="WP_157742520.1">
    <property type="nucleotide sequence ID" value="NZ_LT607409.1"/>
</dbReference>
<feature type="transmembrane region" description="Helical" evidence="2">
    <location>
        <begin position="40"/>
        <end position="63"/>
    </location>
</feature>
<name>A0A1C4XCH4_9ACTN</name>
<protein>
    <submittedName>
        <fullName evidence="3">Uncharacterized protein</fullName>
    </submittedName>
</protein>